<reference evidence="2" key="1">
    <citation type="submission" date="2016-12" db="EMBL/GenBank/DDBJ databases">
        <title>Complete sequence and comparative genomic analysis of eight native Pseudomonas syringae plasmids belonging to the pPT23A family.</title>
        <authorList>
            <person name="Gutierrez-Barranquero J.A."/>
        </authorList>
    </citation>
    <scope>NUCLEOTIDE SEQUENCE</scope>
    <source>
        <strain evidence="2">UMAF0158</strain>
        <strain evidence="3">UMAF1029</strain>
        <plasmid evidence="2">pPs0158</plasmid>
        <plasmid evidence="3">pPs1029</plasmid>
    </source>
</reference>
<dbReference type="RefSeq" id="WP_060709002.1">
    <property type="nucleotide sequence ID" value="NZ_JAJPOC010000019.1"/>
</dbReference>
<sequence>MTPPSDLAGNQRFSNVPGAIDLMPPQQRDTFSVLLADIGKATALDQLCEQRGKAIVFAIGLLSCQAIDDDQLVYMKRQAQNAFQQRFHAVQPLED</sequence>
<dbReference type="EMBL" id="KY362371">
    <property type="protein sequence ID" value="AQX42109.1"/>
    <property type="molecule type" value="Genomic_DNA"/>
</dbReference>
<evidence type="ECO:0000256" key="1">
    <source>
        <dbReference type="SAM" id="MobiDB-lite"/>
    </source>
</evidence>
<keyword evidence="2" id="KW-0614">Plasmid</keyword>
<protein>
    <submittedName>
        <fullName evidence="2">Uncharacterized protein</fullName>
    </submittedName>
</protein>
<name>A0A1S6YB25_PSESY</name>
<dbReference type="AlphaFoldDB" id="A0A1S6YB25"/>
<evidence type="ECO:0000313" key="3">
    <source>
        <dbReference type="EMBL" id="AQX42109.1"/>
    </source>
</evidence>
<evidence type="ECO:0000313" key="2">
    <source>
        <dbReference type="EMBL" id="AQX42044.1"/>
    </source>
</evidence>
<accession>A0A1S6YB25</accession>
<organism evidence="2">
    <name type="scientific">Pseudomonas syringae pv. syringae</name>
    <dbReference type="NCBI Taxonomy" id="321"/>
    <lineage>
        <taxon>Bacteria</taxon>
        <taxon>Pseudomonadati</taxon>
        <taxon>Pseudomonadota</taxon>
        <taxon>Gammaproteobacteria</taxon>
        <taxon>Pseudomonadales</taxon>
        <taxon>Pseudomonadaceae</taxon>
        <taxon>Pseudomonas</taxon>
        <taxon>Pseudomonas syringae</taxon>
    </lineage>
</organism>
<dbReference type="EMBL" id="KY362370">
    <property type="protein sequence ID" value="AQX42044.1"/>
    <property type="molecule type" value="Genomic_DNA"/>
</dbReference>
<proteinExistence type="predicted"/>
<geneLocation type="plasmid" evidence="2">
    <name>pPs0158</name>
</geneLocation>
<geneLocation type="plasmid" evidence="3">
    <name>pPs1029</name>
</geneLocation>
<feature type="region of interest" description="Disordered" evidence="1">
    <location>
        <begin position="1"/>
        <end position="20"/>
    </location>
</feature>